<feature type="region of interest" description="Disordered" evidence="1">
    <location>
        <begin position="57"/>
        <end position="153"/>
    </location>
</feature>
<sequence length="486" mass="52040">MRSTPRGELRICTSLSVCRPMLHTLSVSFLSAQLADGLRQDHDDAIPLQYARCPSPLLNGLDSEQEQGSEDGEEDESHLDFLPNGADMDVGSSPLRAGAKRPPSRPSTPPLPLSPISNPSSPPRKRPRTSNWDPPEHIPDFLPPFPTVSDDVPVEPVDVAPVPHVPQPSMFGASTIAETQPEKTSATLAQSLTTAAASDFLVQVPYSQSALSSVPEWHLPSAPQSSSSAQPRPPPHLPIPIPEQTLIKAYHYILTNPPPKELPPLNPSRHKVALALIQQTQSNPRFNPADSLFGTVAPCPPRVATIGPSHPVAIGDRKGEGNDKDTKLPVAASRPVAAIERTAPFISQQTSRIPELAHLVLPPAILTRTSRLTHPPVLHRGTKPLTYGSGIAAPWNANPVASAPDAIPPTPLTSKPKDTPTTNGRDTPAKPILPDARLYATWDYETKDFRMPLAPPPRGRGRMGSMQASGSGVNSLPVASRNKGIK</sequence>
<dbReference type="Proteomes" id="UP000053424">
    <property type="component" value="Unassembled WGS sequence"/>
</dbReference>
<evidence type="ECO:0000313" key="2">
    <source>
        <dbReference type="EMBL" id="KIM41702.1"/>
    </source>
</evidence>
<feature type="region of interest" description="Disordered" evidence="1">
    <location>
        <begin position="449"/>
        <end position="486"/>
    </location>
</feature>
<reference evidence="2 3" key="1">
    <citation type="submission" date="2014-04" db="EMBL/GenBank/DDBJ databases">
        <authorList>
            <consortium name="DOE Joint Genome Institute"/>
            <person name="Kuo A."/>
            <person name="Gay G."/>
            <person name="Dore J."/>
            <person name="Kohler A."/>
            <person name="Nagy L.G."/>
            <person name="Floudas D."/>
            <person name="Copeland A."/>
            <person name="Barry K.W."/>
            <person name="Cichocki N."/>
            <person name="Veneault-Fourrey C."/>
            <person name="LaButti K."/>
            <person name="Lindquist E.A."/>
            <person name="Lipzen A."/>
            <person name="Lundell T."/>
            <person name="Morin E."/>
            <person name="Murat C."/>
            <person name="Sun H."/>
            <person name="Tunlid A."/>
            <person name="Henrissat B."/>
            <person name="Grigoriev I.V."/>
            <person name="Hibbett D.S."/>
            <person name="Martin F."/>
            <person name="Nordberg H.P."/>
            <person name="Cantor M.N."/>
            <person name="Hua S.X."/>
        </authorList>
    </citation>
    <scope>NUCLEOTIDE SEQUENCE [LARGE SCALE GENOMIC DNA]</scope>
    <source>
        <strain evidence="3">h7</strain>
    </source>
</reference>
<evidence type="ECO:0000256" key="1">
    <source>
        <dbReference type="SAM" id="MobiDB-lite"/>
    </source>
</evidence>
<feature type="compositionally biased region" description="Basic and acidic residues" evidence="1">
    <location>
        <begin position="315"/>
        <end position="327"/>
    </location>
</feature>
<name>A0A0C2YL11_HEBCY</name>
<dbReference type="STRING" id="686832.A0A0C2YL11"/>
<feature type="region of interest" description="Disordered" evidence="1">
    <location>
        <begin position="307"/>
        <end position="327"/>
    </location>
</feature>
<gene>
    <name evidence="2" type="ORF">M413DRAFT_444944</name>
</gene>
<protein>
    <submittedName>
        <fullName evidence="2">Uncharacterized protein</fullName>
    </submittedName>
</protein>
<keyword evidence="3" id="KW-1185">Reference proteome</keyword>
<reference evidence="3" key="2">
    <citation type="submission" date="2015-01" db="EMBL/GenBank/DDBJ databases">
        <title>Evolutionary Origins and Diversification of the Mycorrhizal Mutualists.</title>
        <authorList>
            <consortium name="DOE Joint Genome Institute"/>
            <consortium name="Mycorrhizal Genomics Consortium"/>
            <person name="Kohler A."/>
            <person name="Kuo A."/>
            <person name="Nagy L.G."/>
            <person name="Floudas D."/>
            <person name="Copeland A."/>
            <person name="Barry K.W."/>
            <person name="Cichocki N."/>
            <person name="Veneault-Fourrey C."/>
            <person name="LaButti K."/>
            <person name="Lindquist E.A."/>
            <person name="Lipzen A."/>
            <person name="Lundell T."/>
            <person name="Morin E."/>
            <person name="Murat C."/>
            <person name="Riley R."/>
            <person name="Ohm R."/>
            <person name="Sun H."/>
            <person name="Tunlid A."/>
            <person name="Henrissat B."/>
            <person name="Grigoriev I.V."/>
            <person name="Hibbett D.S."/>
            <person name="Martin F."/>
        </authorList>
    </citation>
    <scope>NUCLEOTIDE SEQUENCE [LARGE SCALE GENOMIC DNA]</scope>
    <source>
        <strain evidence="3">h7</strain>
    </source>
</reference>
<feature type="compositionally biased region" description="Pro residues" evidence="1">
    <location>
        <begin position="104"/>
        <end position="113"/>
    </location>
</feature>
<feature type="compositionally biased region" description="Acidic residues" evidence="1">
    <location>
        <begin position="63"/>
        <end position="77"/>
    </location>
</feature>
<feature type="compositionally biased region" description="Low complexity" evidence="1">
    <location>
        <begin position="220"/>
        <end position="230"/>
    </location>
</feature>
<dbReference type="HOGENOM" id="CLU_020640_0_0_1"/>
<dbReference type="EMBL" id="KN831779">
    <property type="protein sequence ID" value="KIM41702.1"/>
    <property type="molecule type" value="Genomic_DNA"/>
</dbReference>
<accession>A0A0C2YL11</accession>
<dbReference type="AlphaFoldDB" id="A0A0C2YL11"/>
<organism evidence="2 3">
    <name type="scientific">Hebeloma cylindrosporum</name>
    <dbReference type="NCBI Taxonomy" id="76867"/>
    <lineage>
        <taxon>Eukaryota</taxon>
        <taxon>Fungi</taxon>
        <taxon>Dikarya</taxon>
        <taxon>Basidiomycota</taxon>
        <taxon>Agaricomycotina</taxon>
        <taxon>Agaricomycetes</taxon>
        <taxon>Agaricomycetidae</taxon>
        <taxon>Agaricales</taxon>
        <taxon>Agaricineae</taxon>
        <taxon>Hymenogastraceae</taxon>
        <taxon>Hebeloma</taxon>
    </lineage>
</organism>
<proteinExistence type="predicted"/>
<dbReference type="OrthoDB" id="436852at2759"/>
<feature type="region of interest" description="Disordered" evidence="1">
    <location>
        <begin position="217"/>
        <end position="238"/>
    </location>
</feature>
<feature type="region of interest" description="Disordered" evidence="1">
    <location>
        <begin position="399"/>
        <end position="432"/>
    </location>
</feature>
<evidence type="ECO:0000313" key="3">
    <source>
        <dbReference type="Proteomes" id="UP000053424"/>
    </source>
</evidence>